<organism evidence="2 3">
    <name type="scientific">Cylindrobasidium torrendii FP15055 ss-10</name>
    <dbReference type="NCBI Taxonomy" id="1314674"/>
    <lineage>
        <taxon>Eukaryota</taxon>
        <taxon>Fungi</taxon>
        <taxon>Dikarya</taxon>
        <taxon>Basidiomycota</taxon>
        <taxon>Agaricomycotina</taxon>
        <taxon>Agaricomycetes</taxon>
        <taxon>Agaricomycetidae</taxon>
        <taxon>Agaricales</taxon>
        <taxon>Marasmiineae</taxon>
        <taxon>Physalacriaceae</taxon>
        <taxon>Cylindrobasidium</taxon>
    </lineage>
</organism>
<accession>A0A0D7BUB2</accession>
<evidence type="ECO:0000256" key="1">
    <source>
        <dbReference type="SAM" id="MobiDB-lite"/>
    </source>
</evidence>
<dbReference type="Proteomes" id="UP000054007">
    <property type="component" value="Unassembled WGS sequence"/>
</dbReference>
<protein>
    <submittedName>
        <fullName evidence="2">Uncharacterized protein</fullName>
    </submittedName>
</protein>
<keyword evidence="3" id="KW-1185">Reference proteome</keyword>
<sequence>MGKWTPAYYDDVLHHKIRTLVTASIRRTSLEKPQTEPTISYESFVESLDTGDSFTATLIDTLVKELADRKARTPATDAEMHLISERTNSNLHKLTDHMYTQVYRRRRRLHPEPSESSIPPITTDMEDFDSFMDRHLEPIEGVTHDMLYDALRPTLGDAHWSSPWRPSSPDPLDTLDEPPIIPSHESRPVPLPLSNARPSSQSLSSTRPRSSHPYHTVHPGLSRQPSIRRQSRRSVDFSDFTAARRSVARERETTSPDRPYGSEGSETGDLVTRRFFHLGRSLRRRRSSDVVPGFDASHSGIWFSPLTPQSRQSSEDRDTERPPRLRRGGLRAPETLAAADGSQSPANAREVSAGSQERADDEGR</sequence>
<evidence type="ECO:0000313" key="3">
    <source>
        <dbReference type="Proteomes" id="UP000054007"/>
    </source>
</evidence>
<feature type="compositionally biased region" description="Basic and acidic residues" evidence="1">
    <location>
        <begin position="313"/>
        <end position="323"/>
    </location>
</feature>
<dbReference type="STRING" id="1314674.A0A0D7BUB2"/>
<feature type="compositionally biased region" description="Low complexity" evidence="1">
    <location>
        <begin position="197"/>
        <end position="213"/>
    </location>
</feature>
<name>A0A0D7BUB2_9AGAR</name>
<reference evidence="2 3" key="1">
    <citation type="journal article" date="2015" name="Fungal Genet. Biol.">
        <title>Evolution of novel wood decay mechanisms in Agaricales revealed by the genome sequences of Fistulina hepatica and Cylindrobasidium torrendii.</title>
        <authorList>
            <person name="Floudas D."/>
            <person name="Held B.W."/>
            <person name="Riley R."/>
            <person name="Nagy L.G."/>
            <person name="Koehler G."/>
            <person name="Ransdell A.S."/>
            <person name="Younus H."/>
            <person name="Chow J."/>
            <person name="Chiniquy J."/>
            <person name="Lipzen A."/>
            <person name="Tritt A."/>
            <person name="Sun H."/>
            <person name="Haridas S."/>
            <person name="LaButti K."/>
            <person name="Ohm R.A."/>
            <person name="Kues U."/>
            <person name="Blanchette R.A."/>
            <person name="Grigoriev I.V."/>
            <person name="Minto R.E."/>
            <person name="Hibbett D.S."/>
        </authorList>
    </citation>
    <scope>NUCLEOTIDE SEQUENCE [LARGE SCALE GENOMIC DNA]</scope>
    <source>
        <strain evidence="2 3">FP15055 ss-10</strain>
    </source>
</reference>
<dbReference type="EMBL" id="KN880433">
    <property type="protein sequence ID" value="KIY73830.1"/>
    <property type="molecule type" value="Genomic_DNA"/>
</dbReference>
<dbReference type="OrthoDB" id="3253137at2759"/>
<dbReference type="AlphaFoldDB" id="A0A0D7BUB2"/>
<feature type="region of interest" description="Disordered" evidence="1">
    <location>
        <begin position="158"/>
        <end position="267"/>
    </location>
</feature>
<feature type="region of interest" description="Disordered" evidence="1">
    <location>
        <begin position="284"/>
        <end position="364"/>
    </location>
</feature>
<evidence type="ECO:0000313" key="2">
    <source>
        <dbReference type="EMBL" id="KIY73830.1"/>
    </source>
</evidence>
<feature type="compositionally biased region" description="Low complexity" evidence="1">
    <location>
        <begin position="160"/>
        <end position="171"/>
    </location>
</feature>
<proteinExistence type="predicted"/>
<gene>
    <name evidence="2" type="ORF">CYLTODRAFT_484977</name>
</gene>